<evidence type="ECO:0000256" key="3">
    <source>
        <dbReference type="ARBA" id="ARBA00022801"/>
    </source>
</evidence>
<proteinExistence type="predicted"/>
<feature type="domain" description="Prohead serine protease" evidence="4">
    <location>
        <begin position="153"/>
        <end position="278"/>
    </location>
</feature>
<organism evidence="5 6">
    <name type="scientific">Mesorhizobium marinum</name>
    <dbReference type="NCBI Taxonomy" id="3228790"/>
    <lineage>
        <taxon>Bacteria</taxon>
        <taxon>Pseudomonadati</taxon>
        <taxon>Pseudomonadota</taxon>
        <taxon>Alphaproteobacteria</taxon>
        <taxon>Hyphomicrobiales</taxon>
        <taxon>Phyllobacteriaceae</taxon>
        <taxon>Mesorhizobium</taxon>
    </lineage>
</organism>
<dbReference type="NCBIfam" id="TIGR01543">
    <property type="entry name" value="proheadase_HK97"/>
    <property type="match status" value="1"/>
</dbReference>
<dbReference type="RefSeq" id="WP_367724145.1">
    <property type="nucleotide sequence ID" value="NZ_JBFOCH010000003.1"/>
</dbReference>
<dbReference type="EMBL" id="JBFOCI010000003">
    <property type="protein sequence ID" value="MEW9807024.1"/>
    <property type="molecule type" value="Genomic_DNA"/>
</dbReference>
<comment type="caution">
    <text evidence="5">The sequence shown here is derived from an EMBL/GenBank/DDBJ whole genome shotgun (WGS) entry which is preliminary data.</text>
</comment>
<protein>
    <submittedName>
        <fullName evidence="5">HK97 family phage prohead protease</fullName>
    </submittedName>
</protein>
<sequence length="281" mass="30492">MPSFTEHSSFEKHLVKQGLVRGRSAAHEAVLILKSARSAAAAEKLLSRFFPQSKEIAALSYESRDLFWKGKQIVNWDGSVSKATDLLPTEGRKPSPFDGFAKSLLDTRLTLAGIEARWLRIKATSSLMQSSGIGEVYKFAPNDTGAIRGLASTSAMDSVGHVVLDGAFSDAIKDRGLTGPRGIKLLLDHDWSKPAGAITRLAYGPSGLEIAAQLSLDIPYVKDRYAAIKAVGGHSFSVGFMLQDYEFKKDAKGAEYLQVNRGDLFEVSLVPFPANENAVMQ</sequence>
<dbReference type="InterPro" id="IPR006433">
    <property type="entry name" value="Prohead_protease"/>
</dbReference>
<accession>A0ABV3R121</accession>
<gene>
    <name evidence="5" type="ORF">ABUE31_13615</name>
</gene>
<dbReference type="GO" id="GO:0008233">
    <property type="term" value="F:peptidase activity"/>
    <property type="evidence" value="ECO:0007669"/>
    <property type="project" value="UniProtKB-KW"/>
</dbReference>
<dbReference type="Pfam" id="PF04586">
    <property type="entry name" value="Peptidase_S78"/>
    <property type="match status" value="1"/>
</dbReference>
<keyword evidence="3" id="KW-0378">Hydrolase</keyword>
<reference evidence="5 6" key="1">
    <citation type="submission" date="2024-06" db="EMBL/GenBank/DDBJ databases">
        <authorList>
            <person name="Tuo L."/>
        </authorList>
    </citation>
    <scope>NUCLEOTIDE SEQUENCE [LARGE SCALE GENOMIC DNA]</scope>
    <source>
        <strain evidence="5 6">ZMM04-5</strain>
    </source>
</reference>
<evidence type="ECO:0000313" key="5">
    <source>
        <dbReference type="EMBL" id="MEW9807024.1"/>
    </source>
</evidence>
<evidence type="ECO:0000259" key="4">
    <source>
        <dbReference type="Pfam" id="PF04586"/>
    </source>
</evidence>
<name>A0ABV3R121_9HYPH</name>
<dbReference type="InterPro" id="IPR054613">
    <property type="entry name" value="Peptidase_S78_dom"/>
</dbReference>
<keyword evidence="1" id="KW-1188">Viral release from host cell</keyword>
<dbReference type="GO" id="GO:0006508">
    <property type="term" value="P:proteolysis"/>
    <property type="evidence" value="ECO:0007669"/>
    <property type="project" value="UniProtKB-KW"/>
</dbReference>
<evidence type="ECO:0000256" key="1">
    <source>
        <dbReference type="ARBA" id="ARBA00022612"/>
    </source>
</evidence>
<keyword evidence="6" id="KW-1185">Reference proteome</keyword>
<keyword evidence="2 5" id="KW-0645">Protease</keyword>
<evidence type="ECO:0000313" key="6">
    <source>
        <dbReference type="Proteomes" id="UP001556196"/>
    </source>
</evidence>
<dbReference type="Proteomes" id="UP001556196">
    <property type="component" value="Unassembled WGS sequence"/>
</dbReference>
<evidence type="ECO:0000256" key="2">
    <source>
        <dbReference type="ARBA" id="ARBA00022670"/>
    </source>
</evidence>